<dbReference type="Gene3D" id="3.10.250.10">
    <property type="entry name" value="SRCR-like domain"/>
    <property type="match status" value="1"/>
</dbReference>
<proteinExistence type="predicted"/>
<gene>
    <name evidence="4" type="ORF">HYH03_005259</name>
</gene>
<protein>
    <recommendedName>
        <fullName evidence="3">SRCR domain-containing protein</fullName>
    </recommendedName>
</protein>
<dbReference type="EMBL" id="JAEHOE010000017">
    <property type="protein sequence ID" value="KAG2496856.1"/>
    <property type="molecule type" value="Genomic_DNA"/>
</dbReference>
<comment type="caution">
    <text evidence="4">The sequence shown here is derived from an EMBL/GenBank/DDBJ whole genome shotgun (WGS) entry which is preliminary data.</text>
</comment>
<dbReference type="Pfam" id="PF00530">
    <property type="entry name" value="SRCR"/>
    <property type="match status" value="1"/>
</dbReference>
<dbReference type="InterPro" id="IPR036772">
    <property type="entry name" value="SRCR-like_dom_sf"/>
</dbReference>
<reference evidence="4" key="1">
    <citation type="journal article" date="2020" name="bioRxiv">
        <title>Comparative genomics of Chlamydomonas.</title>
        <authorList>
            <person name="Craig R.J."/>
            <person name="Hasan A.R."/>
            <person name="Ness R.W."/>
            <person name="Keightley P.D."/>
        </authorList>
    </citation>
    <scope>NUCLEOTIDE SEQUENCE</scope>
    <source>
        <strain evidence="4">CCAP 11/70</strain>
    </source>
</reference>
<name>A0A836C1F5_9CHLO</name>
<evidence type="ECO:0000256" key="1">
    <source>
        <dbReference type="ARBA" id="ARBA00023157"/>
    </source>
</evidence>
<dbReference type="SUPFAM" id="SSF56487">
    <property type="entry name" value="SRCR-like"/>
    <property type="match status" value="1"/>
</dbReference>
<feature type="compositionally biased region" description="Pro residues" evidence="2">
    <location>
        <begin position="227"/>
        <end position="247"/>
    </location>
</feature>
<evidence type="ECO:0000313" key="5">
    <source>
        <dbReference type="Proteomes" id="UP000612055"/>
    </source>
</evidence>
<accession>A0A836C1F5</accession>
<keyword evidence="1" id="KW-1015">Disulfide bond</keyword>
<dbReference type="AlphaFoldDB" id="A0A836C1F5"/>
<dbReference type="GO" id="GO:0016020">
    <property type="term" value="C:membrane"/>
    <property type="evidence" value="ECO:0007669"/>
    <property type="project" value="InterPro"/>
</dbReference>
<keyword evidence="5" id="KW-1185">Reference proteome</keyword>
<dbReference type="InterPro" id="IPR001190">
    <property type="entry name" value="SRCR"/>
</dbReference>
<feature type="domain" description="SRCR" evidence="3">
    <location>
        <begin position="260"/>
        <end position="386"/>
    </location>
</feature>
<organism evidence="4 5">
    <name type="scientific">Edaphochlamys debaryana</name>
    <dbReference type="NCBI Taxonomy" id="47281"/>
    <lineage>
        <taxon>Eukaryota</taxon>
        <taxon>Viridiplantae</taxon>
        <taxon>Chlorophyta</taxon>
        <taxon>core chlorophytes</taxon>
        <taxon>Chlorophyceae</taxon>
        <taxon>CS clade</taxon>
        <taxon>Chlamydomonadales</taxon>
        <taxon>Chlamydomonadales incertae sedis</taxon>
        <taxon>Edaphochlamys</taxon>
    </lineage>
</organism>
<feature type="region of interest" description="Disordered" evidence="2">
    <location>
        <begin position="227"/>
        <end position="249"/>
    </location>
</feature>
<evidence type="ECO:0000313" key="4">
    <source>
        <dbReference type="EMBL" id="KAG2496856.1"/>
    </source>
</evidence>
<dbReference type="PROSITE" id="PS50287">
    <property type="entry name" value="SRCR_2"/>
    <property type="match status" value="1"/>
</dbReference>
<dbReference type="Proteomes" id="UP000612055">
    <property type="component" value="Unassembled WGS sequence"/>
</dbReference>
<evidence type="ECO:0000259" key="3">
    <source>
        <dbReference type="PROSITE" id="PS50287"/>
    </source>
</evidence>
<sequence length="440" mass="46908">MTFDAQPIGPLSDSAFSGVDFGSLRLTFGTNSSDRIGLNVSAAPAARSEVVGCREGWQSLEGASANAQRCTKLLRVPKGLWLRWVAPQADFVSAEVLYRLASFNFTPPSNLLPYNASNNLTVCGAPTTRCYSSDDATGALITSVLEENDARNSTCLGETDGFHPGANATTLGVLNYTYDGFATWTIVGSKCRTYADTQSVKIDGFYLDANNAYEWLIERITYTLAYPDPPSPPSPPPPPRPPRPPTAMRPLNYTPVEGDIELAPYDSKFYTSPQHEGILQVFAGARGWVSVCPSLITTLAARVVCRQLGFTPLGGDNDAGWAATNLTIWLGAKPPNGTSVGFPSLYLQGCNGTEKALTQCKDYAYIPMIECGDPPPKDRPAVIWCQQSAFNRTAPANGVNHPEFKLTDSNPGAATAAAQPGAVVAACAALALALLGRKLL</sequence>
<dbReference type="SMART" id="SM00202">
    <property type="entry name" value="SR"/>
    <property type="match status" value="1"/>
</dbReference>
<evidence type="ECO:0000256" key="2">
    <source>
        <dbReference type="SAM" id="MobiDB-lite"/>
    </source>
</evidence>